<accession>A0AAV5W2Q3</accession>
<gene>
    <name evidence="2" type="ORF">PFISCL1PPCAC_16280</name>
</gene>
<sequence length="233" mass="23946">MPSLLLLTLLPISLMAQLDPAVAFMHAIKRQALYVCGTYPDQYYSTTPCNSGTTNQCTNGGRFLGVGCYFDYQCTPHSGGVAAKCVGGCCCTDPGNGGSNTQGFCPSGQQTSQVSCTTNAGCTTGQTCNNGVCCTTNGQEYNNACGGLGGLSACRANRNCGAFFCSTSNYCCECQYGRSSGLCANGCPQGYTCSANGYCCASCSNGQTPFGVCQNGLCPTGFTCNAGNVCCRN</sequence>
<feature type="chain" id="PRO_5043977866" evidence="1">
    <location>
        <begin position="17"/>
        <end position="233"/>
    </location>
</feature>
<reference evidence="2" key="1">
    <citation type="submission" date="2023-10" db="EMBL/GenBank/DDBJ databases">
        <title>Genome assembly of Pristionchus species.</title>
        <authorList>
            <person name="Yoshida K."/>
            <person name="Sommer R.J."/>
        </authorList>
    </citation>
    <scope>NUCLEOTIDE SEQUENCE</scope>
    <source>
        <strain evidence="2">RS5133</strain>
    </source>
</reference>
<comment type="caution">
    <text evidence="2">The sequence shown here is derived from an EMBL/GenBank/DDBJ whole genome shotgun (WGS) entry which is preliminary data.</text>
</comment>
<dbReference type="Proteomes" id="UP001432322">
    <property type="component" value="Unassembled WGS sequence"/>
</dbReference>
<dbReference type="AlphaFoldDB" id="A0AAV5W2Q3"/>
<dbReference type="EMBL" id="BTSY01000004">
    <property type="protein sequence ID" value="GMT24983.1"/>
    <property type="molecule type" value="Genomic_DNA"/>
</dbReference>
<protein>
    <submittedName>
        <fullName evidence="2">Uncharacterized protein</fullName>
    </submittedName>
</protein>
<evidence type="ECO:0000313" key="2">
    <source>
        <dbReference type="EMBL" id="GMT24983.1"/>
    </source>
</evidence>
<keyword evidence="1" id="KW-0732">Signal</keyword>
<feature type="non-terminal residue" evidence="2">
    <location>
        <position position="233"/>
    </location>
</feature>
<dbReference type="PANTHER" id="PTHR34150">
    <property type="entry name" value="PROTEIN CBG08832-RELATED"/>
    <property type="match status" value="1"/>
</dbReference>
<evidence type="ECO:0000256" key="1">
    <source>
        <dbReference type="SAM" id="SignalP"/>
    </source>
</evidence>
<dbReference type="PANTHER" id="PTHR34150:SF3">
    <property type="entry name" value="CC DOMAIN-CONTAINING PROTEIN"/>
    <property type="match status" value="1"/>
</dbReference>
<dbReference type="SMART" id="SM00289">
    <property type="entry name" value="WR1"/>
    <property type="match status" value="4"/>
</dbReference>
<keyword evidence="3" id="KW-1185">Reference proteome</keyword>
<feature type="signal peptide" evidence="1">
    <location>
        <begin position="1"/>
        <end position="16"/>
    </location>
</feature>
<evidence type="ECO:0000313" key="3">
    <source>
        <dbReference type="Proteomes" id="UP001432322"/>
    </source>
</evidence>
<name>A0AAV5W2Q3_9BILA</name>
<proteinExistence type="predicted"/>
<organism evidence="2 3">
    <name type="scientific">Pristionchus fissidentatus</name>
    <dbReference type="NCBI Taxonomy" id="1538716"/>
    <lineage>
        <taxon>Eukaryota</taxon>
        <taxon>Metazoa</taxon>
        <taxon>Ecdysozoa</taxon>
        <taxon>Nematoda</taxon>
        <taxon>Chromadorea</taxon>
        <taxon>Rhabditida</taxon>
        <taxon>Rhabditina</taxon>
        <taxon>Diplogasteromorpha</taxon>
        <taxon>Diplogasteroidea</taxon>
        <taxon>Neodiplogasteridae</taxon>
        <taxon>Pristionchus</taxon>
    </lineage>
</organism>
<dbReference type="InterPro" id="IPR006150">
    <property type="entry name" value="Cys_repeat_1"/>
</dbReference>